<evidence type="ECO:0000313" key="2">
    <source>
        <dbReference type="RefSeq" id="XP_011636573.1"/>
    </source>
</evidence>
<dbReference type="RefSeq" id="XP_011636573.1">
    <property type="nucleotide sequence ID" value="XM_011638271.2"/>
</dbReference>
<name>A0A6I9WXC8_9HYME</name>
<dbReference type="AlphaFoldDB" id="A0A6I9WXC8"/>
<dbReference type="GeneID" id="105426869"/>
<proteinExistence type="predicted"/>
<gene>
    <name evidence="2" type="primary">LOC105426869</name>
</gene>
<organism evidence="1 2">
    <name type="scientific">Pogonomyrmex barbatus</name>
    <name type="common">red harvester ant</name>
    <dbReference type="NCBI Taxonomy" id="144034"/>
    <lineage>
        <taxon>Eukaryota</taxon>
        <taxon>Metazoa</taxon>
        <taxon>Ecdysozoa</taxon>
        <taxon>Arthropoda</taxon>
        <taxon>Hexapoda</taxon>
        <taxon>Insecta</taxon>
        <taxon>Pterygota</taxon>
        <taxon>Neoptera</taxon>
        <taxon>Endopterygota</taxon>
        <taxon>Hymenoptera</taxon>
        <taxon>Apocrita</taxon>
        <taxon>Aculeata</taxon>
        <taxon>Formicoidea</taxon>
        <taxon>Formicidae</taxon>
        <taxon>Myrmicinae</taxon>
        <taxon>Pogonomyrmex</taxon>
    </lineage>
</organism>
<keyword evidence="1" id="KW-1185">Reference proteome</keyword>
<protein>
    <submittedName>
        <fullName evidence="2">Uncharacterized protein LOC105426869</fullName>
    </submittedName>
</protein>
<accession>A0A6I9WXC8</accession>
<reference evidence="2" key="1">
    <citation type="submission" date="2025-08" db="UniProtKB">
        <authorList>
            <consortium name="RefSeq"/>
        </authorList>
    </citation>
    <scope>IDENTIFICATION</scope>
</reference>
<dbReference type="OrthoDB" id="7555158at2759"/>
<evidence type="ECO:0000313" key="1">
    <source>
        <dbReference type="Proteomes" id="UP000504615"/>
    </source>
</evidence>
<dbReference type="KEGG" id="pbar:105426869"/>
<sequence>MNLPLHRNTYENAINKESTNLIIVAKNKTEPKFPFISYNYEAAISQPDIPIRSKVDNNTSWSEPIDELSAPTTTRNLYACGKANVTVKRRGITFKSKTQVKKFTKNRPLLLSCNIDKIKEKSIPSSEIQDVKNFEKENNYDVTLNRRLSFNSHQVRSNKIFSLDLLNLKLICIIFKRI</sequence>
<dbReference type="Proteomes" id="UP000504615">
    <property type="component" value="Unplaced"/>
</dbReference>